<evidence type="ECO:0000313" key="3">
    <source>
        <dbReference type="Proteomes" id="UP001601992"/>
    </source>
</evidence>
<dbReference type="SUPFAM" id="SSF82607">
    <property type="entry name" value="YbaB-like"/>
    <property type="match status" value="1"/>
</dbReference>
<evidence type="ECO:0000313" key="2">
    <source>
        <dbReference type="EMBL" id="MFF3569897.1"/>
    </source>
</evidence>
<reference evidence="2 3" key="1">
    <citation type="submission" date="2024-10" db="EMBL/GenBank/DDBJ databases">
        <title>The Natural Products Discovery Center: Release of the First 8490 Sequenced Strains for Exploring Actinobacteria Biosynthetic Diversity.</title>
        <authorList>
            <person name="Kalkreuter E."/>
            <person name="Kautsar S.A."/>
            <person name="Yang D."/>
            <person name="Bader C.D."/>
            <person name="Teijaro C.N."/>
            <person name="Fluegel L."/>
            <person name="Davis C.M."/>
            <person name="Simpson J.R."/>
            <person name="Lauterbach L."/>
            <person name="Steele A.D."/>
            <person name="Gui C."/>
            <person name="Meng S."/>
            <person name="Li G."/>
            <person name="Viehrig K."/>
            <person name="Ye F."/>
            <person name="Su P."/>
            <person name="Kiefer A.F."/>
            <person name="Nichols A."/>
            <person name="Cepeda A.J."/>
            <person name="Yan W."/>
            <person name="Fan B."/>
            <person name="Jiang Y."/>
            <person name="Adhikari A."/>
            <person name="Zheng C.-J."/>
            <person name="Schuster L."/>
            <person name="Cowan T.M."/>
            <person name="Smanski M.J."/>
            <person name="Chevrette M.G."/>
            <person name="De Carvalho L.P.S."/>
            <person name="Shen B."/>
        </authorList>
    </citation>
    <scope>NUCLEOTIDE SEQUENCE [LARGE SCALE GENOMIC DNA]</scope>
    <source>
        <strain evidence="2 3">NPDC002593</strain>
    </source>
</reference>
<dbReference type="Pfam" id="PF02575">
    <property type="entry name" value="YbaB_DNA_bd"/>
    <property type="match status" value="1"/>
</dbReference>
<proteinExistence type="predicted"/>
<dbReference type="Proteomes" id="UP001601992">
    <property type="component" value="Unassembled WGS sequence"/>
</dbReference>
<dbReference type="Gene3D" id="3.30.1310.10">
    <property type="entry name" value="Nucleoid-associated protein YbaB-like domain"/>
    <property type="match status" value="1"/>
</dbReference>
<dbReference type="RefSeq" id="WP_051194630.1">
    <property type="nucleotide sequence ID" value="NZ_JBIAQY010000006.1"/>
</dbReference>
<name>A0ABW6S0R8_9NOCA</name>
<gene>
    <name evidence="2" type="ORF">ACFYXQ_19155</name>
</gene>
<dbReference type="EMBL" id="JBIAQY010000006">
    <property type="protein sequence ID" value="MFF3569897.1"/>
    <property type="molecule type" value="Genomic_DNA"/>
</dbReference>
<feature type="region of interest" description="Disordered" evidence="1">
    <location>
        <begin position="121"/>
        <end position="143"/>
    </location>
</feature>
<dbReference type="InterPro" id="IPR036894">
    <property type="entry name" value="YbaB-like_sf"/>
</dbReference>
<organism evidence="2 3">
    <name type="scientific">Nocardia jiangxiensis</name>
    <dbReference type="NCBI Taxonomy" id="282685"/>
    <lineage>
        <taxon>Bacteria</taxon>
        <taxon>Bacillati</taxon>
        <taxon>Actinomycetota</taxon>
        <taxon>Actinomycetes</taxon>
        <taxon>Mycobacteriales</taxon>
        <taxon>Nocardiaceae</taxon>
        <taxon>Nocardia</taxon>
    </lineage>
</organism>
<dbReference type="InterPro" id="IPR004401">
    <property type="entry name" value="YbaB/EbfC"/>
</dbReference>
<accession>A0ABW6S0R8</accession>
<keyword evidence="3" id="KW-1185">Reference proteome</keyword>
<protein>
    <submittedName>
        <fullName evidence="2">YbaB/EbfC family nucleoid-associated protein</fullName>
    </submittedName>
</protein>
<sequence>MDRWEQQGLRTANSGIRNQVEHILDAYEEQRAHLSEVQAQLAAARSTAKSADGLVEVTVDTAGVLTEVRFTPEAMRSNPDRLGRSVTEAGREAARLAHEQVQAIIAPIAAAAEALPDLADLVPGAPSLRDPQPNDELPTDGKS</sequence>
<evidence type="ECO:0000256" key="1">
    <source>
        <dbReference type="SAM" id="MobiDB-lite"/>
    </source>
</evidence>
<comment type="caution">
    <text evidence="2">The sequence shown here is derived from an EMBL/GenBank/DDBJ whole genome shotgun (WGS) entry which is preliminary data.</text>
</comment>